<keyword evidence="5 9" id="KW-0560">Oxidoreductase</keyword>
<feature type="binding site" description="axial binding residue" evidence="8">
    <location>
        <position position="462"/>
    </location>
    <ligand>
        <name>heme</name>
        <dbReference type="ChEBI" id="CHEBI:30413"/>
    </ligand>
    <ligandPart>
        <name>Fe</name>
        <dbReference type="ChEBI" id="CHEBI:18248"/>
    </ligandPart>
</feature>
<dbReference type="InterPro" id="IPR036396">
    <property type="entry name" value="Cyt_P450_sf"/>
</dbReference>
<keyword evidence="7 9" id="KW-0503">Monooxygenase</keyword>
<dbReference type="InterPro" id="IPR047146">
    <property type="entry name" value="Cyt_P450_E_CYP52_fungi"/>
</dbReference>
<dbReference type="Pfam" id="PF00067">
    <property type="entry name" value="p450"/>
    <property type="match status" value="1"/>
</dbReference>
<dbReference type="GO" id="GO:0020037">
    <property type="term" value="F:heme binding"/>
    <property type="evidence" value="ECO:0007669"/>
    <property type="project" value="InterPro"/>
</dbReference>
<dbReference type="Gene3D" id="1.10.630.10">
    <property type="entry name" value="Cytochrome P450"/>
    <property type="match status" value="1"/>
</dbReference>
<dbReference type="GO" id="GO:0005506">
    <property type="term" value="F:iron ion binding"/>
    <property type="evidence" value="ECO:0007669"/>
    <property type="project" value="InterPro"/>
</dbReference>
<evidence type="ECO:0000256" key="10">
    <source>
        <dbReference type="SAM" id="Phobius"/>
    </source>
</evidence>
<dbReference type="PRINTS" id="PR00464">
    <property type="entry name" value="EP450II"/>
</dbReference>
<evidence type="ECO:0000256" key="4">
    <source>
        <dbReference type="ARBA" id="ARBA00022723"/>
    </source>
</evidence>
<keyword evidence="10" id="KW-1133">Transmembrane helix</keyword>
<reference evidence="11" key="1">
    <citation type="submission" date="2020-03" db="EMBL/GenBank/DDBJ databases">
        <title>FDA dAtabase for Regulatory Grade micrObial Sequences (FDA-ARGOS): Supporting development and validation of Infectious Disease Dx tests.</title>
        <authorList>
            <person name="Campos J."/>
            <person name="Goldberg B."/>
            <person name="Tallon L."/>
            <person name="Sadzewicz L."/>
            <person name="Vavikolanu K."/>
            <person name="Mehta A."/>
            <person name="Aluvathingal J."/>
            <person name="Nadendla S."/>
            <person name="Nandy P."/>
            <person name="Geyer C."/>
            <person name="Yan Y."/>
            <person name="Sichtig H."/>
        </authorList>
    </citation>
    <scope>NUCLEOTIDE SEQUENCE [LARGE SCALE GENOMIC DNA]</scope>
    <source>
        <strain evidence="11">FDAARGOS_652</strain>
    </source>
</reference>
<dbReference type="InterPro" id="IPR002974">
    <property type="entry name" value="Cyt_P450_E_CYP52_ascomycetes"/>
</dbReference>
<name>A0A8X7NNC6_CANPA</name>
<keyword evidence="3 8" id="KW-0349">Heme</keyword>
<evidence type="ECO:0000313" key="11">
    <source>
        <dbReference type="EMBL" id="KAF6058834.1"/>
    </source>
</evidence>
<dbReference type="PANTHER" id="PTHR24287">
    <property type="entry name" value="P450, PUTATIVE (EUROFUNG)-RELATED"/>
    <property type="match status" value="1"/>
</dbReference>
<evidence type="ECO:0000256" key="3">
    <source>
        <dbReference type="ARBA" id="ARBA00022617"/>
    </source>
</evidence>
<organism evidence="11 12">
    <name type="scientific">Candida parapsilosis</name>
    <name type="common">Yeast</name>
    <dbReference type="NCBI Taxonomy" id="5480"/>
    <lineage>
        <taxon>Eukaryota</taxon>
        <taxon>Fungi</taxon>
        <taxon>Dikarya</taxon>
        <taxon>Ascomycota</taxon>
        <taxon>Saccharomycotina</taxon>
        <taxon>Pichiomycetes</taxon>
        <taxon>Debaryomycetaceae</taxon>
        <taxon>Candida/Lodderomyces clade</taxon>
        <taxon>Candida</taxon>
    </lineage>
</organism>
<dbReference type="EMBL" id="JABWAB010000001">
    <property type="protein sequence ID" value="KAF6058834.1"/>
    <property type="molecule type" value="Genomic_DNA"/>
</dbReference>
<evidence type="ECO:0000256" key="2">
    <source>
        <dbReference type="ARBA" id="ARBA00010617"/>
    </source>
</evidence>
<evidence type="ECO:0000256" key="1">
    <source>
        <dbReference type="ARBA" id="ARBA00001971"/>
    </source>
</evidence>
<dbReference type="SUPFAM" id="SSF48264">
    <property type="entry name" value="Cytochrome P450"/>
    <property type="match status" value="1"/>
</dbReference>
<dbReference type="InterPro" id="IPR002402">
    <property type="entry name" value="Cyt_P450_E_grp-II"/>
</dbReference>
<keyword evidence="6 8" id="KW-0408">Iron</keyword>
<dbReference type="InterPro" id="IPR017972">
    <property type="entry name" value="Cyt_P450_CS"/>
</dbReference>
<evidence type="ECO:0000256" key="8">
    <source>
        <dbReference type="PIRSR" id="PIRSR602402-1"/>
    </source>
</evidence>
<evidence type="ECO:0000256" key="7">
    <source>
        <dbReference type="ARBA" id="ARBA00023033"/>
    </source>
</evidence>
<protein>
    <submittedName>
        <fullName evidence="11">Cytochrome P450 family protein</fullName>
    </submittedName>
</protein>
<dbReference type="InterPro" id="IPR001128">
    <property type="entry name" value="Cyt_P450"/>
</dbReference>
<keyword evidence="10" id="KW-0812">Transmembrane</keyword>
<dbReference type="PRINTS" id="PR00385">
    <property type="entry name" value="P450"/>
</dbReference>
<accession>A0A8X7NNC6</accession>
<evidence type="ECO:0000313" key="12">
    <source>
        <dbReference type="Proteomes" id="UP000590412"/>
    </source>
</evidence>
<dbReference type="Proteomes" id="UP000590412">
    <property type="component" value="Unassembled WGS sequence"/>
</dbReference>
<keyword evidence="10" id="KW-0472">Membrane</keyword>
<proteinExistence type="inferred from homology"/>
<comment type="caution">
    <text evidence="11">The sequence shown here is derived from an EMBL/GenBank/DDBJ whole genome shotgun (WGS) entry which is preliminary data.</text>
</comment>
<dbReference type="PROSITE" id="PS00086">
    <property type="entry name" value="CYTOCHROME_P450"/>
    <property type="match status" value="1"/>
</dbReference>
<evidence type="ECO:0000256" key="6">
    <source>
        <dbReference type="ARBA" id="ARBA00023004"/>
    </source>
</evidence>
<dbReference type="CDD" id="cd11063">
    <property type="entry name" value="CYP52"/>
    <property type="match status" value="1"/>
</dbReference>
<comment type="similarity">
    <text evidence="2 9">Belongs to the cytochrome P450 family.</text>
</comment>
<feature type="transmembrane region" description="Helical" evidence="10">
    <location>
        <begin position="6"/>
        <end position="27"/>
    </location>
</feature>
<gene>
    <name evidence="11" type="ORF">FOB60_000416</name>
</gene>
<dbReference type="PRINTS" id="PR01239">
    <property type="entry name" value="EP450IICYP52"/>
</dbReference>
<evidence type="ECO:0000256" key="9">
    <source>
        <dbReference type="RuleBase" id="RU000461"/>
    </source>
</evidence>
<comment type="cofactor">
    <cofactor evidence="1 8">
        <name>heme</name>
        <dbReference type="ChEBI" id="CHEBI:30413"/>
    </cofactor>
</comment>
<evidence type="ECO:0000256" key="5">
    <source>
        <dbReference type="ARBA" id="ARBA00023002"/>
    </source>
</evidence>
<dbReference type="PANTHER" id="PTHR24287:SF1">
    <property type="entry name" value="P450, PUTATIVE (EUROFUNG)-RELATED"/>
    <property type="match status" value="1"/>
</dbReference>
<dbReference type="AlphaFoldDB" id="A0A8X7NNC6"/>
<dbReference type="GO" id="GO:0016712">
    <property type="term" value="F:oxidoreductase activity, acting on paired donors, with incorporation or reduction of molecular oxygen, reduced flavin or flavoprotein as one donor, and incorporation of one atom of oxygen"/>
    <property type="evidence" value="ECO:0007669"/>
    <property type="project" value="InterPro"/>
</dbReference>
<keyword evidence="4 8" id="KW-0479">Metal-binding</keyword>
<sequence>MIDSAIATYWYITIPSVFLLYIIISYINEQYLMRKFKAKPFTNYISGGFFGFQEGIAALKHKKAGTAIERYRDLYEELPNPDVPTYKSFVFGTPLVFTKDPENIKAILATQFNDFSLGIRHAHFDPLLGDGIFTLDHQGWKDSRAMLRPQFARDQIAHVKALEPHFQFLLRHIEKNNGQFFDIQELFFRFTVDSATEFLFGSSVSSLQDESIGCDTTELDFVGRKEFPEAFNKSQLILSTRALLQKMYWIYNPKEFKKCNAIVHQFSDYYINKVLSCTPEEIEKQSGYVFLYELVKQTRNPKVLRDQALNILVAGRDTTAGLLSFVLFELARNPDIYKKLRDEILDKFGTSNLEEITFESLKKCEYLKAVLNEALRMYPSVPRNYRVSTRNTTLPRGGGSDGTSPIFIPKGRSVIYNIAATHMDPRYYGKDVEEFRPERWFEESTKKLGWAYLPFNGGPRICLGQQFALTEASYVVARLAQTISKLELKDGYTYPPKKMTHLTMCMFDGVYVKMEKDATAAAAKSG</sequence>